<keyword evidence="5 13" id="KW-0349">Heme</keyword>
<keyword evidence="8" id="KW-1133">Transmembrane helix</keyword>
<dbReference type="SUPFAM" id="SSF48264">
    <property type="entry name" value="Cytochrome P450"/>
    <property type="match status" value="1"/>
</dbReference>
<evidence type="ECO:0000256" key="11">
    <source>
        <dbReference type="ARBA" id="ARBA00023033"/>
    </source>
</evidence>
<evidence type="ECO:0000256" key="2">
    <source>
        <dbReference type="ARBA" id="ARBA00004370"/>
    </source>
</evidence>
<dbReference type="GO" id="GO:0016705">
    <property type="term" value="F:oxidoreductase activity, acting on paired donors, with incorporation or reduction of molecular oxygen"/>
    <property type="evidence" value="ECO:0007669"/>
    <property type="project" value="InterPro"/>
</dbReference>
<name>A0A067Q2G4_9AGAM</name>
<evidence type="ECO:0000256" key="3">
    <source>
        <dbReference type="ARBA" id="ARBA00004721"/>
    </source>
</evidence>
<dbReference type="CDD" id="cd11069">
    <property type="entry name" value="CYP_FUM15-like"/>
    <property type="match status" value="1"/>
</dbReference>
<evidence type="ECO:0000256" key="6">
    <source>
        <dbReference type="ARBA" id="ARBA00022692"/>
    </source>
</evidence>
<comment type="subcellular location">
    <subcellularLocation>
        <location evidence="2">Membrane</location>
    </subcellularLocation>
</comment>
<comment type="similarity">
    <text evidence="4">Belongs to the cytochrome P450 family.</text>
</comment>
<accession>A0A067Q2G4</accession>
<dbReference type="Proteomes" id="UP000027265">
    <property type="component" value="Unassembled WGS sequence"/>
</dbReference>
<organism evidence="14 15">
    <name type="scientific">Jaapia argillacea MUCL 33604</name>
    <dbReference type="NCBI Taxonomy" id="933084"/>
    <lineage>
        <taxon>Eukaryota</taxon>
        <taxon>Fungi</taxon>
        <taxon>Dikarya</taxon>
        <taxon>Basidiomycota</taxon>
        <taxon>Agaricomycotina</taxon>
        <taxon>Agaricomycetes</taxon>
        <taxon>Agaricomycetidae</taxon>
        <taxon>Jaapiales</taxon>
        <taxon>Jaapiaceae</taxon>
        <taxon>Jaapia</taxon>
    </lineage>
</organism>
<dbReference type="GO" id="GO:0020037">
    <property type="term" value="F:heme binding"/>
    <property type="evidence" value="ECO:0007669"/>
    <property type="project" value="InterPro"/>
</dbReference>
<dbReference type="Gene3D" id="1.10.630.10">
    <property type="entry name" value="Cytochrome P450"/>
    <property type="match status" value="1"/>
</dbReference>
<keyword evidence="15" id="KW-1185">Reference proteome</keyword>
<keyword evidence="9" id="KW-0560">Oxidoreductase</keyword>
<dbReference type="HOGENOM" id="CLU_001570_5_11_1"/>
<dbReference type="AlphaFoldDB" id="A0A067Q2G4"/>
<dbReference type="PRINTS" id="PR00463">
    <property type="entry name" value="EP450I"/>
</dbReference>
<dbReference type="PANTHER" id="PTHR24305">
    <property type="entry name" value="CYTOCHROME P450"/>
    <property type="match status" value="1"/>
</dbReference>
<keyword evidence="7 13" id="KW-0479">Metal-binding</keyword>
<evidence type="ECO:0000256" key="13">
    <source>
        <dbReference type="PIRSR" id="PIRSR602401-1"/>
    </source>
</evidence>
<proteinExistence type="inferred from homology"/>
<evidence type="ECO:0000256" key="9">
    <source>
        <dbReference type="ARBA" id="ARBA00023002"/>
    </source>
</evidence>
<dbReference type="PRINTS" id="PR00385">
    <property type="entry name" value="P450"/>
</dbReference>
<protein>
    <recommendedName>
        <fullName evidence="16">Cytochrome P450</fullName>
    </recommendedName>
</protein>
<evidence type="ECO:0000256" key="5">
    <source>
        <dbReference type="ARBA" id="ARBA00022617"/>
    </source>
</evidence>
<dbReference type="GO" id="GO:0005506">
    <property type="term" value="F:iron ion binding"/>
    <property type="evidence" value="ECO:0007669"/>
    <property type="project" value="InterPro"/>
</dbReference>
<dbReference type="GO" id="GO:0016020">
    <property type="term" value="C:membrane"/>
    <property type="evidence" value="ECO:0007669"/>
    <property type="project" value="UniProtKB-SubCell"/>
</dbReference>
<evidence type="ECO:0000256" key="1">
    <source>
        <dbReference type="ARBA" id="ARBA00001971"/>
    </source>
</evidence>
<dbReference type="EMBL" id="KL197721">
    <property type="protein sequence ID" value="KDQ56786.1"/>
    <property type="molecule type" value="Genomic_DNA"/>
</dbReference>
<dbReference type="InterPro" id="IPR050121">
    <property type="entry name" value="Cytochrome_P450_monoxygenase"/>
</dbReference>
<keyword evidence="6" id="KW-0812">Transmembrane</keyword>
<dbReference type="InterPro" id="IPR036396">
    <property type="entry name" value="Cyt_P450_sf"/>
</dbReference>
<reference evidence="15" key="1">
    <citation type="journal article" date="2014" name="Proc. Natl. Acad. Sci. U.S.A.">
        <title>Extensive sampling of basidiomycete genomes demonstrates inadequacy of the white-rot/brown-rot paradigm for wood decay fungi.</title>
        <authorList>
            <person name="Riley R."/>
            <person name="Salamov A.A."/>
            <person name="Brown D.W."/>
            <person name="Nagy L.G."/>
            <person name="Floudas D."/>
            <person name="Held B.W."/>
            <person name="Levasseur A."/>
            <person name="Lombard V."/>
            <person name="Morin E."/>
            <person name="Otillar R."/>
            <person name="Lindquist E.A."/>
            <person name="Sun H."/>
            <person name="LaButti K.M."/>
            <person name="Schmutz J."/>
            <person name="Jabbour D."/>
            <person name="Luo H."/>
            <person name="Baker S.E."/>
            <person name="Pisabarro A.G."/>
            <person name="Walton J.D."/>
            <person name="Blanchette R.A."/>
            <person name="Henrissat B."/>
            <person name="Martin F."/>
            <person name="Cullen D."/>
            <person name="Hibbett D.S."/>
            <person name="Grigoriev I.V."/>
        </authorList>
    </citation>
    <scope>NUCLEOTIDE SEQUENCE [LARGE SCALE GENOMIC DNA]</scope>
    <source>
        <strain evidence="15">MUCL 33604</strain>
    </source>
</reference>
<dbReference type="GO" id="GO:0004497">
    <property type="term" value="F:monooxygenase activity"/>
    <property type="evidence" value="ECO:0007669"/>
    <property type="project" value="UniProtKB-KW"/>
</dbReference>
<dbReference type="STRING" id="933084.A0A067Q2G4"/>
<dbReference type="OrthoDB" id="1470350at2759"/>
<dbReference type="InterPro" id="IPR001128">
    <property type="entry name" value="Cyt_P450"/>
</dbReference>
<gene>
    <name evidence="14" type="ORF">JAAARDRAFT_179466</name>
</gene>
<comment type="cofactor">
    <cofactor evidence="1 13">
        <name>heme</name>
        <dbReference type="ChEBI" id="CHEBI:30413"/>
    </cofactor>
</comment>
<keyword evidence="10 13" id="KW-0408">Iron</keyword>
<keyword evidence="11" id="KW-0503">Monooxygenase</keyword>
<evidence type="ECO:0000313" key="14">
    <source>
        <dbReference type="EMBL" id="KDQ56786.1"/>
    </source>
</evidence>
<dbReference type="Pfam" id="PF00067">
    <property type="entry name" value="p450"/>
    <property type="match status" value="1"/>
</dbReference>
<keyword evidence="12" id="KW-0472">Membrane</keyword>
<comment type="pathway">
    <text evidence="3">Secondary metabolite biosynthesis; terpenoid biosynthesis.</text>
</comment>
<evidence type="ECO:0000256" key="10">
    <source>
        <dbReference type="ARBA" id="ARBA00023004"/>
    </source>
</evidence>
<dbReference type="InParanoid" id="A0A067Q2G4"/>
<evidence type="ECO:0008006" key="16">
    <source>
        <dbReference type="Google" id="ProtNLM"/>
    </source>
</evidence>
<evidence type="ECO:0000256" key="12">
    <source>
        <dbReference type="ARBA" id="ARBA00023136"/>
    </source>
</evidence>
<evidence type="ECO:0000256" key="7">
    <source>
        <dbReference type="ARBA" id="ARBA00022723"/>
    </source>
</evidence>
<dbReference type="InterPro" id="IPR002401">
    <property type="entry name" value="Cyt_P450_E_grp-I"/>
</dbReference>
<evidence type="ECO:0000256" key="4">
    <source>
        <dbReference type="ARBA" id="ARBA00010617"/>
    </source>
</evidence>
<evidence type="ECO:0000256" key="8">
    <source>
        <dbReference type="ARBA" id="ARBA00022989"/>
    </source>
</evidence>
<sequence length="541" mass="60641">MLYQPTFIDFLVLLAGTYLSLRIIRNLRLRGTTPATPLKGPPNTSPFNILGLARRIARAPDTGALLEQWAEEYGSVYQIPAALGTKRVILTDPKAIAHFYSHETFGYVQPTFGKMLIENIVGRGLLWAEGEAHKRQRRAIAPAFTNAAIRKVTDVFYDSAYKLKDAWDTIIEAASSDEAIIEVQTWMNHVSLDSIGIAGFSHDFGSLHGKYSTVANVFDSFSTIQPTLIDIIPFILGPIFPFLINIPTERNRMLRKLNASMEEISEELLSKTRENWEGEDRQLKEEKSLMGVLIKSETTESGLRMSKEEVLAQMKVLMLAGYETSSITLTWALIELCRNPQQQTKLREELQTQCGAGDPTWEEFTNGLPYLDAVVHETLRHHPPLDQTNRIAAEDDIIPLSVPLQLSSGVSVDRVSISKGTRVTIPIMAVNRSTSIWGPDAKVFSPERWLDETNSINKFRAKEIQGHRHLLTFVDGPRTCLGKGFALAEIKAVLSVLIRNYSFEFRDGPETQIEKARGILPRPKVAGESGYGVPLRVRRLR</sequence>
<evidence type="ECO:0000313" key="15">
    <source>
        <dbReference type="Proteomes" id="UP000027265"/>
    </source>
</evidence>
<feature type="binding site" description="axial binding residue" evidence="13">
    <location>
        <position position="480"/>
    </location>
    <ligand>
        <name>heme</name>
        <dbReference type="ChEBI" id="CHEBI:30413"/>
    </ligand>
    <ligandPart>
        <name>Fe</name>
        <dbReference type="ChEBI" id="CHEBI:18248"/>
    </ligandPart>
</feature>
<dbReference type="PANTHER" id="PTHR24305:SF166">
    <property type="entry name" value="CYTOCHROME P450 12A4, MITOCHONDRIAL-RELATED"/>
    <property type="match status" value="1"/>
</dbReference>